<evidence type="ECO:0000256" key="1">
    <source>
        <dbReference type="SAM" id="Phobius"/>
    </source>
</evidence>
<evidence type="ECO:0000313" key="2">
    <source>
        <dbReference type="EMBL" id="AGA64145.1"/>
    </source>
</evidence>
<dbReference type="Pfam" id="PF04654">
    <property type="entry name" value="DUF599"/>
    <property type="match status" value="1"/>
</dbReference>
<keyword evidence="1" id="KW-0472">Membrane</keyword>
<dbReference type="STRING" id="1215343.B488_01520"/>
<keyword evidence="1" id="KW-0812">Transmembrane</keyword>
<keyword evidence="3" id="KW-1185">Reference proteome</keyword>
<dbReference type="Proteomes" id="UP000010799">
    <property type="component" value="Chromosome"/>
</dbReference>
<keyword evidence="1" id="KW-1133">Transmembrane helix</keyword>
<reference evidence="2 3" key="1">
    <citation type="journal article" date="2012" name="Stand. Genomic Sci.">
        <title>Complete genome sequence of Liberibacter crescens BT-1.</title>
        <authorList>
            <person name="Leonard M.T."/>
            <person name="Fagen J.R."/>
            <person name="Davis-Richardson A.G."/>
            <person name="Davis M.J."/>
            <person name="Triplett E.W."/>
        </authorList>
    </citation>
    <scope>NUCLEOTIDE SEQUENCE [LARGE SCALE GENOMIC DNA]</scope>
    <source>
        <strain evidence="2 3">BT-1</strain>
    </source>
</reference>
<organism evidence="2 3">
    <name type="scientific">Liberibacter crescens (strain BT-1)</name>
    <dbReference type="NCBI Taxonomy" id="1215343"/>
    <lineage>
        <taxon>Bacteria</taxon>
        <taxon>Pseudomonadati</taxon>
        <taxon>Pseudomonadota</taxon>
        <taxon>Alphaproteobacteria</taxon>
        <taxon>Hyphomicrobiales</taxon>
        <taxon>Rhizobiaceae</taxon>
        <taxon>Liberibacter</taxon>
    </lineage>
</organism>
<gene>
    <name evidence="2" type="ordered locus">B488_01520</name>
</gene>
<dbReference type="EMBL" id="CP003789">
    <property type="protein sequence ID" value="AGA64145.1"/>
    <property type="molecule type" value="Genomic_DNA"/>
</dbReference>
<proteinExistence type="predicted"/>
<evidence type="ECO:0000313" key="3">
    <source>
        <dbReference type="Proteomes" id="UP000010799"/>
    </source>
</evidence>
<dbReference type="HOGENOM" id="CLU_096744_0_0_5"/>
<dbReference type="AlphaFoldDB" id="L0ETJ2"/>
<dbReference type="PANTHER" id="PTHR31881">
    <property type="match status" value="1"/>
</dbReference>
<dbReference type="PATRIC" id="fig|1215343.11.peg.159"/>
<dbReference type="KEGG" id="lcc:B488_01520"/>
<dbReference type="eggNOG" id="COG3821">
    <property type="taxonomic scope" value="Bacteria"/>
</dbReference>
<feature type="transmembrane region" description="Helical" evidence="1">
    <location>
        <begin position="190"/>
        <end position="213"/>
    </location>
</feature>
<accession>L0ETJ2</accession>
<name>L0ETJ2_LIBCB</name>
<dbReference type="RefSeq" id="WP_015272572.1">
    <property type="nucleotide sequence ID" value="NC_019907.1"/>
</dbReference>
<evidence type="ECO:0008006" key="4">
    <source>
        <dbReference type="Google" id="ProtNLM"/>
    </source>
</evidence>
<protein>
    <recommendedName>
        <fullName evidence="4">DUF599 family protein</fullName>
    </recommendedName>
</protein>
<feature type="transmembrane region" description="Helical" evidence="1">
    <location>
        <begin position="71"/>
        <end position="90"/>
    </location>
</feature>
<dbReference type="InterPro" id="IPR006747">
    <property type="entry name" value="DUF599"/>
</dbReference>
<dbReference type="PANTHER" id="PTHR31881:SF6">
    <property type="entry name" value="OS09G0494600 PROTEIN"/>
    <property type="match status" value="1"/>
</dbReference>
<sequence>MQNIDYISLGLFILLWVSLSQITKKVKIFGRISLSRAMNKKRKEWVFNSLHRDLKMIDTQIFSGLQVGTSFLASTSIFALGSSFALLGAAEKADAVLHDLPFVRNGELTAFEWKVIGLSYIFGYAFFKFLWSYRLFNYCTILFGSIPIVKEVEANRQVAEKIATRVAYMNIIAADNYNDGLRTLFLSVGYLGWFISSYIFMITSTFLTGILFFREFYSKARLVILDSINLEE</sequence>
<feature type="transmembrane region" description="Helical" evidence="1">
    <location>
        <begin position="111"/>
        <end position="131"/>
    </location>
</feature>